<dbReference type="GO" id="GO:0071038">
    <property type="term" value="P:TRAMP-dependent tRNA surveillance pathway"/>
    <property type="evidence" value="ECO:0007669"/>
    <property type="project" value="TreeGrafter"/>
</dbReference>
<dbReference type="GO" id="GO:0071051">
    <property type="term" value="P:poly(A)-dependent snoRNA 3'-end processing"/>
    <property type="evidence" value="ECO:0007669"/>
    <property type="project" value="TreeGrafter"/>
</dbReference>
<dbReference type="GO" id="GO:0000467">
    <property type="term" value="P:exonucleolytic trimming to generate mature 3'-end of 5.8S rRNA from tricistronic rRNA transcript (SSU-rRNA, 5.8S rRNA, LSU-rRNA)"/>
    <property type="evidence" value="ECO:0007669"/>
    <property type="project" value="TreeGrafter"/>
</dbReference>
<dbReference type="AlphaFoldDB" id="A0A6V2NMJ9"/>
<dbReference type="Gene3D" id="2.40.50.140">
    <property type="entry name" value="Nucleic acid-binding proteins"/>
    <property type="match status" value="1"/>
</dbReference>
<dbReference type="InterPro" id="IPR026699">
    <property type="entry name" value="Exosome_RNA_bind1/RRP40/RRP4"/>
</dbReference>
<dbReference type="InterPro" id="IPR049469">
    <property type="entry name" value="RRP40_KH-I"/>
</dbReference>
<dbReference type="PANTHER" id="PTHR21321">
    <property type="entry name" value="PNAS-3 RELATED"/>
    <property type="match status" value="1"/>
</dbReference>
<dbReference type="Pfam" id="PF21262">
    <property type="entry name" value="RRP40_S1"/>
    <property type="match status" value="1"/>
</dbReference>
<dbReference type="GO" id="GO:0071035">
    <property type="term" value="P:nuclear polyadenylation-dependent rRNA catabolic process"/>
    <property type="evidence" value="ECO:0007669"/>
    <property type="project" value="TreeGrafter"/>
</dbReference>
<name>A0A6V2NMJ9_9STRA</name>
<organism evidence="6">
    <name type="scientific">Ditylum brightwellii</name>
    <dbReference type="NCBI Taxonomy" id="49249"/>
    <lineage>
        <taxon>Eukaryota</taxon>
        <taxon>Sar</taxon>
        <taxon>Stramenopiles</taxon>
        <taxon>Ochrophyta</taxon>
        <taxon>Bacillariophyta</taxon>
        <taxon>Mediophyceae</taxon>
        <taxon>Lithodesmiophycidae</taxon>
        <taxon>Lithodesmiales</taxon>
        <taxon>Lithodesmiaceae</taxon>
        <taxon>Ditylum</taxon>
    </lineage>
</organism>
<dbReference type="EMBL" id="HBNS01053708">
    <property type="protein sequence ID" value="CAE4655316.1"/>
    <property type="molecule type" value="Transcribed_RNA"/>
</dbReference>
<dbReference type="CDD" id="cd22526">
    <property type="entry name" value="KH-I_Rrp40"/>
    <property type="match status" value="1"/>
</dbReference>
<evidence type="ECO:0000256" key="1">
    <source>
        <dbReference type="ARBA" id="ARBA00004123"/>
    </source>
</evidence>
<evidence type="ECO:0000313" key="6">
    <source>
        <dbReference type="EMBL" id="CAE4655316.1"/>
    </source>
</evidence>
<dbReference type="GO" id="GO:0034475">
    <property type="term" value="P:U4 snRNA 3'-end processing"/>
    <property type="evidence" value="ECO:0007669"/>
    <property type="project" value="TreeGrafter"/>
</dbReference>
<feature type="region of interest" description="Disordered" evidence="4">
    <location>
        <begin position="29"/>
        <end position="53"/>
    </location>
</feature>
<evidence type="ECO:0000259" key="5">
    <source>
        <dbReference type="Pfam" id="PF15985"/>
    </source>
</evidence>
<dbReference type="GO" id="GO:0000176">
    <property type="term" value="C:nuclear exosome (RNase complex)"/>
    <property type="evidence" value="ECO:0007669"/>
    <property type="project" value="TreeGrafter"/>
</dbReference>
<dbReference type="Gene3D" id="3.30.1370.10">
    <property type="entry name" value="K Homology domain, type 1"/>
    <property type="match status" value="1"/>
</dbReference>
<sequence>MGTKTKKSSATSKITTVLPGDDLTEHILLPPTASENPKTTKTKASPKLGTGLSYNPQTTRITSTLAGRLRYVPANNTYHVLTNTKKYIPQINDRIIGIVEEKISAEYYRVNIFGPHPALLHTLSFENATKRNKPNLNAGSLLYCRVESCVADSDTILSCKVNDGNNDGGAKRKDWMTDEGTYGELKGGVNTRISLGLARELLLPDNVVVDALASSRTSSASGGEPMAFEIAVGVNGVLWVHSTSPECTVVILNAIKNSEVLNEEQVRGMVKNVVSTL</sequence>
<reference evidence="6" key="1">
    <citation type="submission" date="2021-01" db="EMBL/GenBank/DDBJ databases">
        <authorList>
            <person name="Corre E."/>
            <person name="Pelletier E."/>
            <person name="Niang G."/>
            <person name="Scheremetjew M."/>
            <person name="Finn R."/>
            <person name="Kale V."/>
            <person name="Holt S."/>
            <person name="Cochrane G."/>
            <person name="Meng A."/>
            <person name="Brown T."/>
            <person name="Cohen L."/>
        </authorList>
    </citation>
    <scope>NUCLEOTIDE SEQUENCE</scope>
    <source>
        <strain evidence="6">GSO104</strain>
    </source>
</reference>
<dbReference type="InterPro" id="IPR012340">
    <property type="entry name" value="NA-bd_OB-fold"/>
</dbReference>
<dbReference type="SUPFAM" id="SSF54791">
    <property type="entry name" value="Eukaryotic type KH-domain (KH-domain type I)"/>
    <property type="match status" value="1"/>
</dbReference>
<gene>
    <name evidence="6" type="ORF">DBRI00130_LOCUS39072</name>
</gene>
<dbReference type="GO" id="GO:0071034">
    <property type="term" value="P:CUT catabolic process"/>
    <property type="evidence" value="ECO:0007669"/>
    <property type="project" value="TreeGrafter"/>
</dbReference>
<dbReference type="GO" id="GO:0000177">
    <property type="term" value="C:cytoplasmic exosome (RNase complex)"/>
    <property type="evidence" value="ECO:0007669"/>
    <property type="project" value="TreeGrafter"/>
</dbReference>
<evidence type="ECO:0000256" key="4">
    <source>
        <dbReference type="SAM" id="MobiDB-lite"/>
    </source>
</evidence>
<evidence type="ECO:0000256" key="3">
    <source>
        <dbReference type="ARBA" id="ARBA00022884"/>
    </source>
</evidence>
<feature type="domain" description="K Homology" evidence="5">
    <location>
        <begin position="192"/>
        <end position="245"/>
    </location>
</feature>
<dbReference type="InterPro" id="IPR004088">
    <property type="entry name" value="KH_dom_type_1"/>
</dbReference>
<dbReference type="InterPro" id="IPR036612">
    <property type="entry name" value="KH_dom_type_1_sf"/>
</dbReference>
<keyword evidence="2" id="KW-0271">Exosome</keyword>
<comment type="subcellular location">
    <subcellularLocation>
        <location evidence="1">Nucleus</location>
    </subcellularLocation>
</comment>
<evidence type="ECO:0000256" key="2">
    <source>
        <dbReference type="ARBA" id="ARBA00022835"/>
    </source>
</evidence>
<dbReference type="SUPFAM" id="SSF50249">
    <property type="entry name" value="Nucleic acid-binding proteins"/>
    <property type="match status" value="1"/>
</dbReference>
<keyword evidence="3" id="KW-0694">RNA-binding</keyword>
<protein>
    <recommendedName>
        <fullName evidence="5">K Homology domain-containing protein</fullName>
    </recommendedName>
</protein>
<proteinExistence type="predicted"/>
<dbReference type="GO" id="GO:0003723">
    <property type="term" value="F:RNA binding"/>
    <property type="evidence" value="ECO:0007669"/>
    <property type="project" value="UniProtKB-KW"/>
</dbReference>
<accession>A0A6V2NMJ9</accession>
<dbReference type="PANTHER" id="PTHR21321:SF1">
    <property type="entry name" value="EXOSOME COMPLEX COMPONENT RRP40"/>
    <property type="match status" value="1"/>
</dbReference>
<feature type="compositionally biased region" description="Polar residues" evidence="4">
    <location>
        <begin position="33"/>
        <end position="43"/>
    </location>
</feature>
<dbReference type="Pfam" id="PF15985">
    <property type="entry name" value="KH_6"/>
    <property type="match status" value="1"/>
</dbReference>